<dbReference type="PANTHER" id="PTHR32305">
    <property type="match status" value="1"/>
</dbReference>
<dbReference type="PANTHER" id="PTHR32305:SF15">
    <property type="entry name" value="PROTEIN RHSA-RELATED"/>
    <property type="match status" value="1"/>
</dbReference>
<gene>
    <name evidence="1" type="ORF">DP202_06035</name>
</gene>
<dbReference type="AlphaFoldDB" id="A0A330GD28"/>
<sequence length="199" mass="22522">CRARAPGQGAEQYHYRDDHLFTCRELPGGAKFYWAWSGSGKTARAIRHWSSLPGLSREYIWQDGGRVTVRHEDGAEEHWRHDPETARLLEQTGADGATTRYEYDARGNLVALTDPSGAVTRWRHNRDGQATEERLPDGQIIRRYYSAGRCIEQVTTSADGLAKQRECWRYDADGCLLASTDAEGNTTRYRWSEEGALVA</sequence>
<dbReference type="Pfam" id="PF05593">
    <property type="entry name" value="RHS_repeat"/>
    <property type="match status" value="2"/>
</dbReference>
<dbReference type="EMBL" id="QMDH01000007">
    <property type="protein sequence ID" value="RAZ70649.1"/>
    <property type="molecule type" value="Genomic_DNA"/>
</dbReference>
<evidence type="ECO:0000313" key="1">
    <source>
        <dbReference type="EMBL" id="RAZ70649.1"/>
    </source>
</evidence>
<protein>
    <recommendedName>
        <fullName evidence="3">RHS repeat protein</fullName>
    </recommendedName>
</protein>
<dbReference type="InterPro" id="IPR050708">
    <property type="entry name" value="T6SS_VgrG/RHS"/>
</dbReference>
<proteinExistence type="predicted"/>
<name>A0A330GD28_ENTCL</name>
<dbReference type="Proteomes" id="UP000251576">
    <property type="component" value="Unassembled WGS sequence"/>
</dbReference>
<accession>A0A330GD28</accession>
<organism evidence="1 2">
    <name type="scientific">Enterobacter cloacae</name>
    <dbReference type="NCBI Taxonomy" id="550"/>
    <lineage>
        <taxon>Bacteria</taxon>
        <taxon>Pseudomonadati</taxon>
        <taxon>Pseudomonadota</taxon>
        <taxon>Gammaproteobacteria</taxon>
        <taxon>Enterobacterales</taxon>
        <taxon>Enterobacteriaceae</taxon>
        <taxon>Enterobacter</taxon>
        <taxon>Enterobacter cloacae complex</taxon>
    </lineage>
</organism>
<evidence type="ECO:0008006" key="3">
    <source>
        <dbReference type="Google" id="ProtNLM"/>
    </source>
</evidence>
<dbReference type="SUPFAM" id="SSF69304">
    <property type="entry name" value="Tricorn protease N-terminal domain"/>
    <property type="match status" value="1"/>
</dbReference>
<dbReference type="Gene3D" id="2.180.10.10">
    <property type="entry name" value="RHS repeat-associated core"/>
    <property type="match status" value="1"/>
</dbReference>
<evidence type="ECO:0000313" key="2">
    <source>
        <dbReference type="Proteomes" id="UP000251576"/>
    </source>
</evidence>
<comment type="caution">
    <text evidence="1">The sequence shown here is derived from an EMBL/GenBank/DDBJ whole genome shotgun (WGS) entry which is preliminary data.</text>
</comment>
<dbReference type="NCBIfam" id="TIGR01643">
    <property type="entry name" value="YD_repeat_2x"/>
    <property type="match status" value="3"/>
</dbReference>
<reference evidence="1 2" key="1">
    <citation type="submission" date="2018-06" db="EMBL/GenBank/DDBJ databases">
        <title>ACT-28, a chromosomally-encoded AmpC with carbapenemase activity from Enterobacter kobei.</title>
        <authorList>
            <person name="Jousset A.B."/>
            <person name="Oueslati S."/>
            <person name="Bernabeu S."/>
            <person name="Takissian J."/>
            <person name="Creton E."/>
            <person name="Vogel A."/>
            <person name="Cotellon G."/>
            <person name="Bonnin R.A."/>
            <person name="Dortet L."/>
            <person name="Naas T."/>
        </authorList>
    </citation>
    <scope>NUCLEOTIDE SEQUENCE [LARGE SCALE GENOMIC DNA]</scope>
    <source>
        <strain evidence="1 2">99B3</strain>
    </source>
</reference>
<feature type="non-terminal residue" evidence="1">
    <location>
        <position position="199"/>
    </location>
</feature>
<dbReference type="InterPro" id="IPR006530">
    <property type="entry name" value="YD"/>
</dbReference>
<feature type="non-terminal residue" evidence="1">
    <location>
        <position position="1"/>
    </location>
</feature>
<dbReference type="InterPro" id="IPR031325">
    <property type="entry name" value="RHS_repeat"/>
</dbReference>